<accession>A0A9D1MQB9</accession>
<evidence type="ECO:0000256" key="1">
    <source>
        <dbReference type="ARBA" id="ARBA00022741"/>
    </source>
</evidence>
<sequence>IQKQCKNVRGLSLARVKKELEKLLLSKNCAAGVRLLVRSGLAAESCQLRVNGKKSSVLILPEVAALSGIEQNPLFHRFDVFEHTLQALAYSKAEAEIRWALLLHDLGKGKPEIRIYRTNGAPADPGHEKLSAEMAEGILQRLQFIPTFRRRVVWLVANHMLAGFFLINGMSGGEKWLRRLAGEGTFRSNKEFLQALQQLHNLVLSDMRATNANAEAVQRMQDFWRSLLCLAEELPVHTKELALDGRELGVFVQNAKIGPLANNLLRRVQNGQLQNRADVLMIAAEKWAARYDK</sequence>
<dbReference type="InterPro" id="IPR050124">
    <property type="entry name" value="tRNA_CCA-adding_enzyme"/>
</dbReference>
<dbReference type="Gene3D" id="1.10.3090.10">
    <property type="entry name" value="cca-adding enzyme, domain 2"/>
    <property type="match status" value="1"/>
</dbReference>
<evidence type="ECO:0000313" key="5">
    <source>
        <dbReference type="EMBL" id="HIU64320.1"/>
    </source>
</evidence>
<gene>
    <name evidence="5" type="ORF">IAB06_04700</name>
</gene>
<evidence type="ECO:0000259" key="4">
    <source>
        <dbReference type="Pfam" id="PF12627"/>
    </source>
</evidence>
<dbReference type="InterPro" id="IPR006674">
    <property type="entry name" value="HD_domain"/>
</dbReference>
<feature type="transmembrane region" description="Helical" evidence="2">
    <location>
        <begin position="152"/>
        <end position="170"/>
    </location>
</feature>
<dbReference type="Pfam" id="PF01966">
    <property type="entry name" value="HD"/>
    <property type="match status" value="1"/>
</dbReference>
<feature type="domain" description="tRNA nucleotidyltransferase/poly(A) polymerase RNA and SrmB- binding" evidence="4">
    <location>
        <begin position="1"/>
        <end position="43"/>
    </location>
</feature>
<dbReference type="SUPFAM" id="SSF81891">
    <property type="entry name" value="Poly A polymerase C-terminal region-like"/>
    <property type="match status" value="1"/>
</dbReference>
<comment type="caution">
    <text evidence="5">The sequence shown here is derived from an EMBL/GenBank/DDBJ whole genome shotgun (WGS) entry which is preliminary data.</text>
</comment>
<evidence type="ECO:0000313" key="6">
    <source>
        <dbReference type="Proteomes" id="UP000824099"/>
    </source>
</evidence>
<keyword evidence="2" id="KW-0812">Transmembrane</keyword>
<dbReference type="GO" id="GO:0000166">
    <property type="term" value="F:nucleotide binding"/>
    <property type="evidence" value="ECO:0007669"/>
    <property type="project" value="UniProtKB-KW"/>
</dbReference>
<feature type="domain" description="HD" evidence="3">
    <location>
        <begin position="80"/>
        <end position="161"/>
    </location>
</feature>
<keyword evidence="2" id="KW-0472">Membrane</keyword>
<dbReference type="InterPro" id="IPR032828">
    <property type="entry name" value="PolyA_RNA-bd"/>
</dbReference>
<dbReference type="AlphaFoldDB" id="A0A9D1MQB9"/>
<dbReference type="InterPro" id="IPR003607">
    <property type="entry name" value="HD/PDEase_dom"/>
</dbReference>
<evidence type="ECO:0000256" key="2">
    <source>
        <dbReference type="SAM" id="Phobius"/>
    </source>
</evidence>
<name>A0A9D1MQB9_9FIRM</name>
<proteinExistence type="predicted"/>
<dbReference type="PANTHER" id="PTHR47545">
    <property type="entry name" value="MULTIFUNCTIONAL CCA PROTEIN"/>
    <property type="match status" value="1"/>
</dbReference>
<dbReference type="Pfam" id="PF12627">
    <property type="entry name" value="PolyA_pol_RNAbd"/>
    <property type="match status" value="1"/>
</dbReference>
<feature type="non-terminal residue" evidence="5">
    <location>
        <position position="1"/>
    </location>
</feature>
<evidence type="ECO:0000259" key="3">
    <source>
        <dbReference type="Pfam" id="PF01966"/>
    </source>
</evidence>
<organism evidence="5 6">
    <name type="scientific">Candidatus Avacidaminococcus intestinavium</name>
    <dbReference type="NCBI Taxonomy" id="2840684"/>
    <lineage>
        <taxon>Bacteria</taxon>
        <taxon>Bacillati</taxon>
        <taxon>Bacillota</taxon>
        <taxon>Negativicutes</taxon>
        <taxon>Acidaminococcales</taxon>
        <taxon>Acidaminococcaceae</taxon>
        <taxon>Acidaminococcaceae incertae sedis</taxon>
        <taxon>Candidatus Avacidaminococcus</taxon>
    </lineage>
</organism>
<keyword evidence="2" id="KW-1133">Transmembrane helix</keyword>
<dbReference type="Proteomes" id="UP000824099">
    <property type="component" value="Unassembled WGS sequence"/>
</dbReference>
<keyword evidence="1" id="KW-0547">Nucleotide-binding</keyword>
<dbReference type="CDD" id="cd00077">
    <property type="entry name" value="HDc"/>
    <property type="match status" value="1"/>
</dbReference>
<reference evidence="5" key="2">
    <citation type="journal article" date="2021" name="PeerJ">
        <title>Extensive microbial diversity within the chicken gut microbiome revealed by metagenomics and culture.</title>
        <authorList>
            <person name="Gilroy R."/>
            <person name="Ravi A."/>
            <person name="Getino M."/>
            <person name="Pursley I."/>
            <person name="Horton D.L."/>
            <person name="Alikhan N.F."/>
            <person name="Baker D."/>
            <person name="Gharbi K."/>
            <person name="Hall N."/>
            <person name="Watson M."/>
            <person name="Adriaenssens E.M."/>
            <person name="Foster-Nyarko E."/>
            <person name="Jarju S."/>
            <person name="Secka A."/>
            <person name="Antonio M."/>
            <person name="Oren A."/>
            <person name="Chaudhuri R.R."/>
            <person name="La Ragione R."/>
            <person name="Hildebrand F."/>
            <person name="Pallen M.J."/>
        </authorList>
    </citation>
    <scope>NUCLEOTIDE SEQUENCE</scope>
    <source>
        <strain evidence="5">CHK160-1198</strain>
    </source>
</reference>
<reference evidence="5" key="1">
    <citation type="submission" date="2020-10" db="EMBL/GenBank/DDBJ databases">
        <authorList>
            <person name="Gilroy R."/>
        </authorList>
    </citation>
    <scope>NUCLEOTIDE SEQUENCE</scope>
    <source>
        <strain evidence="5">CHK160-1198</strain>
    </source>
</reference>
<dbReference type="EMBL" id="DVNI01000074">
    <property type="protein sequence ID" value="HIU64320.1"/>
    <property type="molecule type" value="Genomic_DNA"/>
</dbReference>
<protein>
    <submittedName>
        <fullName evidence="5">HD domain-containing protein</fullName>
    </submittedName>
</protein>